<evidence type="ECO:0000256" key="4">
    <source>
        <dbReference type="PROSITE-ProRule" id="PRU00175"/>
    </source>
</evidence>
<feature type="domain" description="RING-type" evidence="5">
    <location>
        <begin position="110"/>
        <end position="153"/>
    </location>
</feature>
<dbReference type="Proteomes" id="UP001515500">
    <property type="component" value="Chromosome 1"/>
</dbReference>
<gene>
    <name evidence="7" type="primary">LOC120271711</name>
</gene>
<keyword evidence="1" id="KW-0479">Metal-binding</keyword>
<dbReference type="AlphaFoldDB" id="A0AB40C663"/>
<evidence type="ECO:0000313" key="6">
    <source>
        <dbReference type="Proteomes" id="UP001515500"/>
    </source>
</evidence>
<dbReference type="GO" id="GO:0016567">
    <property type="term" value="P:protein ubiquitination"/>
    <property type="evidence" value="ECO:0007669"/>
    <property type="project" value="TreeGrafter"/>
</dbReference>
<dbReference type="PANTHER" id="PTHR45969:SF33">
    <property type="entry name" value="RING ZINC FINGER PROTEIN-RELATED"/>
    <property type="match status" value="1"/>
</dbReference>
<protein>
    <submittedName>
        <fullName evidence="7">Probable E3 ubiquitin-protein ligase XERICO</fullName>
    </submittedName>
</protein>
<reference evidence="7" key="2">
    <citation type="submission" date="2025-08" db="UniProtKB">
        <authorList>
            <consortium name="RefSeq"/>
        </authorList>
    </citation>
    <scope>IDENTIFICATION</scope>
</reference>
<dbReference type="PANTHER" id="PTHR45969">
    <property type="entry name" value="RING ZINC FINGER PROTEIN-RELATED"/>
    <property type="match status" value="1"/>
</dbReference>
<keyword evidence="6" id="KW-1185">Reference proteome</keyword>
<proteinExistence type="predicted"/>
<dbReference type="Gene3D" id="3.30.40.10">
    <property type="entry name" value="Zinc/RING finger domain, C3HC4 (zinc finger)"/>
    <property type="match status" value="1"/>
</dbReference>
<reference evidence="6" key="1">
    <citation type="submission" date="2025-05" db="UniProtKB">
        <authorList>
            <consortium name="RefSeq"/>
        </authorList>
    </citation>
    <scope>NUCLEOTIDE SEQUENCE [LARGE SCALE GENOMIC DNA]</scope>
</reference>
<evidence type="ECO:0000259" key="5">
    <source>
        <dbReference type="PROSITE" id="PS50089"/>
    </source>
</evidence>
<organism evidence="6 7">
    <name type="scientific">Dioscorea cayennensis subsp. rotundata</name>
    <name type="common">White Guinea yam</name>
    <name type="synonym">Dioscorea rotundata</name>
    <dbReference type="NCBI Taxonomy" id="55577"/>
    <lineage>
        <taxon>Eukaryota</taxon>
        <taxon>Viridiplantae</taxon>
        <taxon>Streptophyta</taxon>
        <taxon>Embryophyta</taxon>
        <taxon>Tracheophyta</taxon>
        <taxon>Spermatophyta</taxon>
        <taxon>Magnoliopsida</taxon>
        <taxon>Liliopsida</taxon>
        <taxon>Dioscoreales</taxon>
        <taxon>Dioscoreaceae</taxon>
        <taxon>Dioscorea</taxon>
    </lineage>
</organism>
<evidence type="ECO:0000256" key="2">
    <source>
        <dbReference type="ARBA" id="ARBA00022771"/>
    </source>
</evidence>
<accession>A0AB40C663</accession>
<dbReference type="GeneID" id="120271711"/>
<keyword evidence="3" id="KW-0862">Zinc</keyword>
<dbReference type="SUPFAM" id="SSF57850">
    <property type="entry name" value="RING/U-box"/>
    <property type="match status" value="1"/>
</dbReference>
<dbReference type="SMART" id="SM00184">
    <property type="entry name" value="RING"/>
    <property type="match status" value="1"/>
</dbReference>
<dbReference type="GO" id="GO:0008270">
    <property type="term" value="F:zinc ion binding"/>
    <property type="evidence" value="ECO:0007669"/>
    <property type="project" value="UniProtKB-KW"/>
</dbReference>
<dbReference type="InterPro" id="IPR001841">
    <property type="entry name" value="Znf_RING"/>
</dbReference>
<evidence type="ECO:0000256" key="3">
    <source>
        <dbReference type="ARBA" id="ARBA00022833"/>
    </source>
</evidence>
<name>A0AB40C663_DIOCR</name>
<dbReference type="InterPro" id="IPR013083">
    <property type="entry name" value="Znf_RING/FYVE/PHD"/>
</dbReference>
<dbReference type="Pfam" id="PF13639">
    <property type="entry name" value="zf-RING_2"/>
    <property type="match status" value="1"/>
</dbReference>
<dbReference type="PROSITE" id="PS50089">
    <property type="entry name" value="ZF_RING_2"/>
    <property type="match status" value="1"/>
</dbReference>
<dbReference type="RefSeq" id="XP_039134352.1">
    <property type="nucleotide sequence ID" value="XM_039278418.1"/>
</dbReference>
<evidence type="ECO:0000313" key="7">
    <source>
        <dbReference type="RefSeq" id="XP_039134352.1"/>
    </source>
</evidence>
<evidence type="ECO:0000256" key="1">
    <source>
        <dbReference type="ARBA" id="ARBA00022723"/>
    </source>
</evidence>
<dbReference type="GO" id="GO:0061630">
    <property type="term" value="F:ubiquitin protein ligase activity"/>
    <property type="evidence" value="ECO:0007669"/>
    <property type="project" value="TreeGrafter"/>
</dbReference>
<keyword evidence="2 4" id="KW-0863">Zinc-finger</keyword>
<sequence length="179" mass="20156">MGSPSNTHTEEEEEEEEEEAAYYQLPKLIFYLTIFMSSLHHFLFKAFHLFGLSDLLLLDDLSSSSTTTTTTTTTTSSCKVMSNYSIDEVLPVVKYEQVMAQGTSITDGGCIVCLHEFHGDDEVRKLTNCRHVFHRCCLDGWLDLGRMTCPLCRSPLLSVAVAVDEPSFSFVSETNHLFH</sequence>